<keyword evidence="1" id="KW-0813">Transport</keyword>
<dbReference type="GO" id="GO:0000813">
    <property type="term" value="C:ESCRT I complex"/>
    <property type="evidence" value="ECO:0007669"/>
    <property type="project" value="InterPro"/>
</dbReference>
<protein>
    <submittedName>
        <fullName evidence="3">VPS28-domain-containing protein</fullName>
    </submittedName>
</protein>
<accession>A0A1B7TH35</accession>
<dbReference type="PANTHER" id="PTHR12937:SF0">
    <property type="entry name" value="VACUOLAR PROTEIN SORTING-ASSOCIATED PROTEIN 28 HOMOLOG"/>
    <property type="match status" value="1"/>
</dbReference>
<dbReference type="AlphaFoldDB" id="A0A1B7TH35"/>
<comment type="caution">
    <text evidence="3">The sequence shown here is derived from an EMBL/GenBank/DDBJ whole genome shotgun (WGS) entry which is preliminary data.</text>
</comment>
<proteinExistence type="inferred from homology"/>
<organism evidence="3 4">
    <name type="scientific">Hanseniaspora valbyensis NRRL Y-1626</name>
    <dbReference type="NCBI Taxonomy" id="766949"/>
    <lineage>
        <taxon>Eukaryota</taxon>
        <taxon>Fungi</taxon>
        <taxon>Dikarya</taxon>
        <taxon>Ascomycota</taxon>
        <taxon>Saccharomycotina</taxon>
        <taxon>Saccharomycetes</taxon>
        <taxon>Saccharomycodales</taxon>
        <taxon>Saccharomycodaceae</taxon>
        <taxon>Hanseniaspora</taxon>
    </lineage>
</organism>
<dbReference type="PROSITE" id="PS51310">
    <property type="entry name" value="VPS28_C"/>
    <property type="match status" value="1"/>
</dbReference>
<evidence type="ECO:0000313" key="3">
    <source>
        <dbReference type="EMBL" id="OBA28044.1"/>
    </source>
</evidence>
<dbReference type="InterPro" id="IPR007143">
    <property type="entry name" value="Vps28"/>
</dbReference>
<reference evidence="4" key="1">
    <citation type="journal article" date="2016" name="Proc. Natl. Acad. Sci. U.S.A.">
        <title>Comparative genomics of biotechnologically important yeasts.</title>
        <authorList>
            <person name="Riley R."/>
            <person name="Haridas S."/>
            <person name="Wolfe K.H."/>
            <person name="Lopes M.R."/>
            <person name="Hittinger C.T."/>
            <person name="Goeker M."/>
            <person name="Salamov A.A."/>
            <person name="Wisecaver J.H."/>
            <person name="Long T.M."/>
            <person name="Calvey C.H."/>
            <person name="Aerts A.L."/>
            <person name="Barry K.W."/>
            <person name="Choi C."/>
            <person name="Clum A."/>
            <person name="Coughlan A.Y."/>
            <person name="Deshpande S."/>
            <person name="Douglass A.P."/>
            <person name="Hanson S.J."/>
            <person name="Klenk H.-P."/>
            <person name="LaButti K.M."/>
            <person name="Lapidus A."/>
            <person name="Lindquist E.A."/>
            <person name="Lipzen A.M."/>
            <person name="Meier-Kolthoff J.P."/>
            <person name="Ohm R.A."/>
            <person name="Otillar R.P."/>
            <person name="Pangilinan J.L."/>
            <person name="Peng Y."/>
            <person name="Rokas A."/>
            <person name="Rosa C.A."/>
            <person name="Scheuner C."/>
            <person name="Sibirny A.A."/>
            <person name="Slot J.C."/>
            <person name="Stielow J.B."/>
            <person name="Sun H."/>
            <person name="Kurtzman C.P."/>
            <person name="Blackwell M."/>
            <person name="Grigoriev I.V."/>
            <person name="Jeffries T.W."/>
        </authorList>
    </citation>
    <scope>NUCLEOTIDE SEQUENCE [LARGE SCALE GENOMIC DNA]</scope>
    <source>
        <strain evidence="4">NRRL Y-1626</strain>
    </source>
</reference>
<dbReference type="InterPro" id="IPR037206">
    <property type="entry name" value="VPS28_C_sf"/>
</dbReference>
<dbReference type="PANTHER" id="PTHR12937">
    <property type="entry name" value="VACUOLAR PROTEIN SORTING 28, ISOFORM 2 VPS28"/>
    <property type="match status" value="1"/>
</dbReference>
<dbReference type="Proteomes" id="UP000092321">
    <property type="component" value="Unassembled WGS sequence"/>
</dbReference>
<sequence length="130" mass="15120">MKFKYYKGIRRLKHRVSGKNNNSSKSKASESLIFNTNAKLISEVTGNFITIMDALNLNYDKKHQIHPLLSKLVLNLNKVMGDFKENRQLLVDWLVFLNQMNSSDSISKEDGKKLLFDLETAYNKFYDLLE</sequence>
<dbReference type="GO" id="GO:0043328">
    <property type="term" value="P:protein transport to vacuole involved in ubiquitin-dependent protein catabolic process via the multivesicular body sorting pathway"/>
    <property type="evidence" value="ECO:0007669"/>
    <property type="project" value="TreeGrafter"/>
</dbReference>
<dbReference type="EMBL" id="LXPE01000005">
    <property type="protein sequence ID" value="OBA28044.1"/>
    <property type="molecule type" value="Genomic_DNA"/>
</dbReference>
<evidence type="ECO:0000259" key="2">
    <source>
        <dbReference type="PROSITE" id="PS51310"/>
    </source>
</evidence>
<dbReference type="Gene3D" id="1.20.120.1130">
    <property type="match status" value="1"/>
</dbReference>
<dbReference type="Pfam" id="PF03997">
    <property type="entry name" value="VPS28"/>
    <property type="match status" value="1"/>
</dbReference>
<feature type="domain" description="VPS28 C-terminal" evidence="2">
    <location>
        <begin position="36"/>
        <end position="130"/>
    </location>
</feature>
<dbReference type="InterPro" id="IPR017899">
    <property type="entry name" value="VPS28_C"/>
</dbReference>
<gene>
    <name evidence="3" type="ORF">HANVADRAFT_22337</name>
</gene>
<name>A0A1B7TH35_9ASCO</name>
<dbReference type="SUPFAM" id="SSF140427">
    <property type="entry name" value="VPS28 C-terminal domain-like"/>
    <property type="match status" value="1"/>
</dbReference>
<keyword evidence="1" id="KW-0653">Protein transport</keyword>
<evidence type="ECO:0000256" key="1">
    <source>
        <dbReference type="PROSITE-ProRule" id="PRU00642"/>
    </source>
</evidence>
<dbReference type="GO" id="GO:0044877">
    <property type="term" value="F:protein-containing complex binding"/>
    <property type="evidence" value="ECO:0007669"/>
    <property type="project" value="TreeGrafter"/>
</dbReference>
<dbReference type="OrthoDB" id="3970451at2759"/>
<evidence type="ECO:0000313" key="4">
    <source>
        <dbReference type="Proteomes" id="UP000092321"/>
    </source>
</evidence>
<keyword evidence="4" id="KW-1185">Reference proteome</keyword>
<comment type="similarity">
    <text evidence="1">Belongs to the VPS28 family.</text>
</comment>